<gene>
    <name evidence="2" type="ORF">Sangu_1171600</name>
</gene>
<comment type="caution">
    <text evidence="2">The sequence shown here is derived from an EMBL/GenBank/DDBJ whole genome shotgun (WGS) entry which is preliminary data.</text>
</comment>
<proteinExistence type="predicted"/>
<evidence type="ECO:0000313" key="2">
    <source>
        <dbReference type="EMBL" id="KAL0349438.1"/>
    </source>
</evidence>
<evidence type="ECO:0000256" key="1">
    <source>
        <dbReference type="SAM" id="Coils"/>
    </source>
</evidence>
<dbReference type="EMBL" id="JACGWK010000006">
    <property type="protein sequence ID" value="KAL0349438.1"/>
    <property type="molecule type" value="Genomic_DNA"/>
</dbReference>
<keyword evidence="1" id="KW-0175">Coiled coil</keyword>
<name>A0AAW2P1N0_9LAMI</name>
<reference evidence="2" key="2">
    <citation type="journal article" date="2024" name="Plant">
        <title>Genomic evolution and insights into agronomic trait innovations of Sesamum species.</title>
        <authorList>
            <person name="Miao H."/>
            <person name="Wang L."/>
            <person name="Qu L."/>
            <person name="Liu H."/>
            <person name="Sun Y."/>
            <person name="Le M."/>
            <person name="Wang Q."/>
            <person name="Wei S."/>
            <person name="Zheng Y."/>
            <person name="Lin W."/>
            <person name="Duan Y."/>
            <person name="Cao H."/>
            <person name="Xiong S."/>
            <person name="Wang X."/>
            <person name="Wei L."/>
            <person name="Li C."/>
            <person name="Ma Q."/>
            <person name="Ju M."/>
            <person name="Zhao R."/>
            <person name="Li G."/>
            <person name="Mu C."/>
            <person name="Tian Q."/>
            <person name="Mei H."/>
            <person name="Zhang T."/>
            <person name="Gao T."/>
            <person name="Zhang H."/>
        </authorList>
    </citation>
    <scope>NUCLEOTIDE SEQUENCE</scope>
    <source>
        <strain evidence="2">G01</strain>
    </source>
</reference>
<dbReference type="AlphaFoldDB" id="A0AAW2P1N0"/>
<protein>
    <submittedName>
        <fullName evidence="2">Uncharacterized protein</fullName>
    </submittedName>
</protein>
<feature type="coiled-coil region" evidence="1">
    <location>
        <begin position="2"/>
        <end position="44"/>
    </location>
</feature>
<reference evidence="2" key="1">
    <citation type="submission" date="2020-06" db="EMBL/GenBank/DDBJ databases">
        <authorList>
            <person name="Li T."/>
            <person name="Hu X."/>
            <person name="Zhang T."/>
            <person name="Song X."/>
            <person name="Zhang H."/>
            <person name="Dai N."/>
            <person name="Sheng W."/>
            <person name="Hou X."/>
            <person name="Wei L."/>
        </authorList>
    </citation>
    <scope>NUCLEOTIDE SEQUENCE</scope>
    <source>
        <strain evidence="2">G01</strain>
        <tissue evidence="2">Leaf</tissue>
    </source>
</reference>
<sequence length="82" mass="9700">MKKEVVGRYQQSEKEVKRLQREVKALKEDHAEELQTLADQVRKEFPETEEGKSFLEACWASRLALYKKFDTPGKKSFPLWNL</sequence>
<organism evidence="2">
    <name type="scientific">Sesamum angustifolium</name>
    <dbReference type="NCBI Taxonomy" id="2727405"/>
    <lineage>
        <taxon>Eukaryota</taxon>
        <taxon>Viridiplantae</taxon>
        <taxon>Streptophyta</taxon>
        <taxon>Embryophyta</taxon>
        <taxon>Tracheophyta</taxon>
        <taxon>Spermatophyta</taxon>
        <taxon>Magnoliopsida</taxon>
        <taxon>eudicotyledons</taxon>
        <taxon>Gunneridae</taxon>
        <taxon>Pentapetalae</taxon>
        <taxon>asterids</taxon>
        <taxon>lamiids</taxon>
        <taxon>Lamiales</taxon>
        <taxon>Pedaliaceae</taxon>
        <taxon>Sesamum</taxon>
    </lineage>
</organism>
<accession>A0AAW2P1N0</accession>